<keyword evidence="7" id="KW-1185">Reference proteome</keyword>
<sequence length="130" mass="14921">MGRVFVVELEGRCYRCKHCNCPLALSDDVISRKFNCRKGRAYLFKKVVNVSVGRQEERMMLTGMHTVEDVLCCCCGQLLGWKYVAAQDTDQRYKEGKFVLERWRIADEVSEELHLDGHQILSDGDSGQDV</sequence>
<feature type="domain" description="Yippee" evidence="5">
    <location>
        <begin position="12"/>
        <end position="109"/>
    </location>
</feature>
<dbReference type="InterPro" id="IPR034751">
    <property type="entry name" value="Yippee"/>
</dbReference>
<evidence type="ECO:0000313" key="6">
    <source>
        <dbReference type="EMBL" id="KAJ8761441.1"/>
    </source>
</evidence>
<dbReference type="InterPro" id="IPR039058">
    <property type="entry name" value="Yippee_fam"/>
</dbReference>
<dbReference type="PANTHER" id="PTHR13848">
    <property type="entry name" value="PROTEIN YIPPEE-LIKE CG15309-RELATED"/>
    <property type="match status" value="1"/>
</dbReference>
<comment type="similarity">
    <text evidence="1 4">Belongs to the yippee family.</text>
</comment>
<evidence type="ECO:0000259" key="5">
    <source>
        <dbReference type="PROSITE" id="PS51792"/>
    </source>
</evidence>
<dbReference type="Pfam" id="PF03226">
    <property type="entry name" value="Yippee-Mis18"/>
    <property type="match status" value="1"/>
</dbReference>
<name>A0AAV8T3W2_9ROSI</name>
<protein>
    <recommendedName>
        <fullName evidence="4">Protein yippee-like</fullName>
    </recommendedName>
</protein>
<evidence type="ECO:0000256" key="1">
    <source>
        <dbReference type="ARBA" id="ARBA00005613"/>
    </source>
</evidence>
<dbReference type="Proteomes" id="UP001159364">
    <property type="component" value="Linkage Group LG06"/>
</dbReference>
<dbReference type="EMBL" id="JAIWQS010000006">
    <property type="protein sequence ID" value="KAJ8761441.1"/>
    <property type="molecule type" value="Genomic_DNA"/>
</dbReference>
<organism evidence="6 7">
    <name type="scientific">Erythroxylum novogranatense</name>
    <dbReference type="NCBI Taxonomy" id="1862640"/>
    <lineage>
        <taxon>Eukaryota</taxon>
        <taxon>Viridiplantae</taxon>
        <taxon>Streptophyta</taxon>
        <taxon>Embryophyta</taxon>
        <taxon>Tracheophyta</taxon>
        <taxon>Spermatophyta</taxon>
        <taxon>Magnoliopsida</taxon>
        <taxon>eudicotyledons</taxon>
        <taxon>Gunneridae</taxon>
        <taxon>Pentapetalae</taxon>
        <taxon>rosids</taxon>
        <taxon>fabids</taxon>
        <taxon>Malpighiales</taxon>
        <taxon>Erythroxylaceae</taxon>
        <taxon>Erythroxylum</taxon>
    </lineage>
</organism>
<evidence type="ECO:0000313" key="7">
    <source>
        <dbReference type="Proteomes" id="UP001159364"/>
    </source>
</evidence>
<proteinExistence type="inferred from homology"/>
<dbReference type="PROSITE" id="PS51792">
    <property type="entry name" value="YIPPEE"/>
    <property type="match status" value="1"/>
</dbReference>
<dbReference type="GO" id="GO:0046872">
    <property type="term" value="F:metal ion binding"/>
    <property type="evidence" value="ECO:0007669"/>
    <property type="project" value="UniProtKB-KW"/>
</dbReference>
<evidence type="ECO:0000256" key="4">
    <source>
        <dbReference type="RuleBase" id="RU110713"/>
    </source>
</evidence>
<evidence type="ECO:0000256" key="3">
    <source>
        <dbReference type="ARBA" id="ARBA00022833"/>
    </source>
</evidence>
<reference evidence="6 7" key="1">
    <citation type="submission" date="2021-09" db="EMBL/GenBank/DDBJ databases">
        <title>Genomic insights and catalytic innovation underlie evolution of tropane alkaloids biosynthesis.</title>
        <authorList>
            <person name="Wang Y.-J."/>
            <person name="Tian T."/>
            <person name="Huang J.-P."/>
            <person name="Huang S.-X."/>
        </authorList>
    </citation>
    <scope>NUCLEOTIDE SEQUENCE [LARGE SCALE GENOMIC DNA]</scope>
    <source>
        <strain evidence="6">KIB-2018</strain>
        <tissue evidence="6">Leaf</tissue>
    </source>
</reference>
<comment type="caution">
    <text evidence="6">The sequence shown here is derived from an EMBL/GenBank/DDBJ whole genome shotgun (WGS) entry which is preliminary data.</text>
</comment>
<accession>A0AAV8T3W2</accession>
<keyword evidence="3" id="KW-0862">Zinc</keyword>
<dbReference type="InterPro" id="IPR004910">
    <property type="entry name" value="Yippee/Mis18/Cereblon"/>
</dbReference>
<dbReference type="AlphaFoldDB" id="A0AAV8T3W2"/>
<gene>
    <name evidence="6" type="ORF">K2173_001572</name>
</gene>
<evidence type="ECO:0000256" key="2">
    <source>
        <dbReference type="ARBA" id="ARBA00022723"/>
    </source>
</evidence>
<keyword evidence="2" id="KW-0479">Metal-binding</keyword>